<comment type="caution">
    <text evidence="2">The sequence shown here is derived from an EMBL/GenBank/DDBJ whole genome shotgun (WGS) entry which is preliminary data.</text>
</comment>
<feature type="transmembrane region" description="Helical" evidence="1">
    <location>
        <begin position="16"/>
        <end position="35"/>
    </location>
</feature>
<feature type="transmembrane region" description="Helical" evidence="1">
    <location>
        <begin position="170"/>
        <end position="189"/>
    </location>
</feature>
<accession>A0A918EU97</accession>
<keyword evidence="1" id="KW-0472">Membrane</keyword>
<organism evidence="2 3">
    <name type="scientific">Streptomyces pilosus</name>
    <dbReference type="NCBI Taxonomy" id="28893"/>
    <lineage>
        <taxon>Bacteria</taxon>
        <taxon>Bacillati</taxon>
        <taxon>Actinomycetota</taxon>
        <taxon>Actinomycetes</taxon>
        <taxon>Kitasatosporales</taxon>
        <taxon>Streptomycetaceae</taxon>
        <taxon>Streptomyces</taxon>
    </lineage>
</organism>
<dbReference type="AlphaFoldDB" id="A0A918EU97"/>
<protein>
    <submittedName>
        <fullName evidence="2">Uncharacterized protein</fullName>
    </submittedName>
</protein>
<evidence type="ECO:0000313" key="3">
    <source>
        <dbReference type="Proteomes" id="UP000656732"/>
    </source>
</evidence>
<evidence type="ECO:0000313" key="2">
    <source>
        <dbReference type="EMBL" id="GGQ63220.1"/>
    </source>
</evidence>
<evidence type="ECO:0000256" key="1">
    <source>
        <dbReference type="SAM" id="Phobius"/>
    </source>
</evidence>
<gene>
    <name evidence="2" type="ORF">GCM10010280_06840</name>
</gene>
<reference evidence="2" key="1">
    <citation type="journal article" date="2014" name="Int. J. Syst. Evol. Microbiol.">
        <title>Complete genome sequence of Corynebacterium casei LMG S-19264T (=DSM 44701T), isolated from a smear-ripened cheese.</title>
        <authorList>
            <consortium name="US DOE Joint Genome Institute (JGI-PGF)"/>
            <person name="Walter F."/>
            <person name="Albersmeier A."/>
            <person name="Kalinowski J."/>
            <person name="Ruckert C."/>
        </authorList>
    </citation>
    <scope>NUCLEOTIDE SEQUENCE</scope>
    <source>
        <strain evidence="2">JCM 4403</strain>
    </source>
</reference>
<name>A0A918EU97_9ACTN</name>
<keyword evidence="1" id="KW-0812">Transmembrane</keyword>
<proteinExistence type="predicted"/>
<reference evidence="2" key="2">
    <citation type="submission" date="2020-09" db="EMBL/GenBank/DDBJ databases">
        <authorList>
            <person name="Sun Q."/>
            <person name="Ohkuma M."/>
        </authorList>
    </citation>
    <scope>NUCLEOTIDE SEQUENCE</scope>
    <source>
        <strain evidence="2">JCM 4403</strain>
    </source>
</reference>
<dbReference type="EMBL" id="BMTU01000001">
    <property type="protein sequence ID" value="GGQ63220.1"/>
    <property type="molecule type" value="Genomic_DNA"/>
</dbReference>
<dbReference type="Proteomes" id="UP000656732">
    <property type="component" value="Unassembled WGS sequence"/>
</dbReference>
<keyword evidence="1" id="KW-1133">Transmembrane helix</keyword>
<keyword evidence="3" id="KW-1185">Reference proteome</keyword>
<feature type="transmembrane region" description="Helical" evidence="1">
    <location>
        <begin position="41"/>
        <end position="61"/>
    </location>
</feature>
<sequence length="207" mass="22146">MGGYAVDPWQSVRRTLGVAACGWLAAMLTALASYLALRWTWVPISVGVVLCLAFVVALMLLHRAAWIALLSAVPGLFILVGAVQYAPELALEVRGVRESVVIVADEAASTGGDNHRYTLRTADGAELTERLTYNGSAWAPEVGERLDVIRDPEGVVPMEQADEVDATGRLGGLGAGLVAWTLMAVLAGWRGHVRRRKGRTDSLLLSL</sequence>